<feature type="non-terminal residue" evidence="1">
    <location>
        <position position="133"/>
    </location>
</feature>
<comment type="caution">
    <text evidence="1">The sequence shown here is derived from an EMBL/GenBank/DDBJ whole genome shotgun (WGS) entry which is preliminary data.</text>
</comment>
<dbReference type="AlphaFoldDB" id="A0AAV5SPG9"/>
<evidence type="ECO:0000313" key="1">
    <source>
        <dbReference type="EMBL" id="GMS82513.1"/>
    </source>
</evidence>
<protein>
    <submittedName>
        <fullName evidence="1">Uncharacterized protein</fullName>
    </submittedName>
</protein>
<name>A0AAV5SPG9_9BILA</name>
<reference evidence="1" key="1">
    <citation type="submission" date="2023-10" db="EMBL/GenBank/DDBJ databases">
        <title>Genome assembly of Pristionchus species.</title>
        <authorList>
            <person name="Yoshida K."/>
            <person name="Sommer R.J."/>
        </authorList>
    </citation>
    <scope>NUCLEOTIDE SEQUENCE</scope>
    <source>
        <strain evidence="1">RS0144</strain>
    </source>
</reference>
<accession>A0AAV5SPG9</accession>
<keyword evidence="2" id="KW-1185">Reference proteome</keyword>
<dbReference type="EMBL" id="BTSX01000002">
    <property type="protein sequence ID" value="GMS82513.1"/>
    <property type="molecule type" value="Genomic_DNA"/>
</dbReference>
<proteinExistence type="predicted"/>
<sequence length="133" mass="14611">CLSYTHKYDHCVLLGKMDAAPVCALPRTEIVKKSKDEDCAVNFSQQPIEKEYIRNPDTATGTVVAINTTNSRPCGTNIVVIDATLPDSSHMVLGNTFQSNLTWDAKLGSWILTEGVHKIYLRGAQCIEPLSSE</sequence>
<feature type="non-terminal residue" evidence="1">
    <location>
        <position position="1"/>
    </location>
</feature>
<dbReference type="Proteomes" id="UP001432027">
    <property type="component" value="Unassembled WGS sequence"/>
</dbReference>
<gene>
    <name evidence="1" type="ORF">PENTCL1PPCAC_4688</name>
</gene>
<organism evidence="1 2">
    <name type="scientific">Pristionchus entomophagus</name>
    <dbReference type="NCBI Taxonomy" id="358040"/>
    <lineage>
        <taxon>Eukaryota</taxon>
        <taxon>Metazoa</taxon>
        <taxon>Ecdysozoa</taxon>
        <taxon>Nematoda</taxon>
        <taxon>Chromadorea</taxon>
        <taxon>Rhabditida</taxon>
        <taxon>Rhabditina</taxon>
        <taxon>Diplogasteromorpha</taxon>
        <taxon>Diplogasteroidea</taxon>
        <taxon>Neodiplogasteridae</taxon>
        <taxon>Pristionchus</taxon>
    </lineage>
</organism>
<evidence type="ECO:0000313" key="2">
    <source>
        <dbReference type="Proteomes" id="UP001432027"/>
    </source>
</evidence>